<dbReference type="OrthoDB" id="10034606at2759"/>
<dbReference type="SUPFAM" id="SSF48371">
    <property type="entry name" value="ARM repeat"/>
    <property type="match status" value="1"/>
</dbReference>
<dbReference type="Pfam" id="PF00567">
    <property type="entry name" value="TUDOR"/>
    <property type="match status" value="1"/>
</dbReference>
<dbReference type="Proteomes" id="UP000593567">
    <property type="component" value="Unassembled WGS sequence"/>
</dbReference>
<keyword evidence="4" id="KW-1185">Reference proteome</keyword>
<dbReference type="Gene3D" id="2.30.30.140">
    <property type="match status" value="1"/>
</dbReference>
<dbReference type="Gene3D" id="2.60.40.790">
    <property type="match status" value="1"/>
</dbReference>
<dbReference type="PANTHER" id="PTHR22948">
    <property type="entry name" value="TUDOR DOMAIN CONTAINING PROTEIN"/>
    <property type="match status" value="1"/>
</dbReference>
<dbReference type="EMBL" id="VXIV02001689">
    <property type="protein sequence ID" value="KAF6030571.1"/>
    <property type="molecule type" value="Genomic_DNA"/>
</dbReference>
<sequence length="691" mass="79035">MKSNGKQKLKNKTLRSLCIARYPDEDKRWCRCVIMSCMETKLQLLSIDYGLLFTELISEVSAPPPSLPELKDLPYQAIECYLASVMPVEAEWSVNSGNFLWEKCGQSECLYAQVLEKRPAKYIGETSYGVELIDVSSDTDVYISQELITTGLAAARKLDILQQLNMKHEAEQLDYHHQLIPKLVRLLNVTTNHDRRVLITQCIHQLVQQSSNLKYEMKRDGIVKSLCYLVNTVNLHDDLLYHILDCFAIFTTNHIANCEEMWWERGFNYLHELLDICDDNGILTKVLICFKNLINSNSVRQEVDSLETFTINLVYVARTSTILQNRVLSLHIFNTYVQGEVKRVTLLMKHDIVKVLTDILSVNSDSLIESSCQLISTLVSLNSKQPSTQPWTDTLSTLVNRMFKITADSALCSCAKTLYVMLKNLSGATAMLKSTLLHDKLQRLMNSGLNAQTREACINLLVNIKPDEPPPSEGVSAVQPSSSSPHNAMVRKKQTILLKPICKDQAQPIREKRVPPILWWECSQFLMIHVQIHNASNLTPPPKLNYKQGKLHFECGEFEFKLGPLYEKIVSRRSRRELLASEIKYALYKETPALWSKLMKAGYKKPSYVQPHMDLMVTSSDDESHIDYNQSPFLIKPAPTLKYQTFESITTGVSLRAPPAEEFATSEEEESDEEDERYDETYRSQYDFFNI</sequence>
<feature type="compositionally biased region" description="Acidic residues" evidence="1">
    <location>
        <begin position="664"/>
        <end position="678"/>
    </location>
</feature>
<dbReference type="InterPro" id="IPR050621">
    <property type="entry name" value="Tudor_domain_containing"/>
</dbReference>
<feature type="region of interest" description="Disordered" evidence="1">
    <location>
        <begin position="657"/>
        <end position="679"/>
    </location>
</feature>
<comment type="caution">
    <text evidence="3">The sequence shown here is derived from an EMBL/GenBank/DDBJ whole genome shotgun (WGS) entry which is preliminary data.</text>
</comment>
<dbReference type="SUPFAM" id="SSF49764">
    <property type="entry name" value="HSP20-like chaperones"/>
    <property type="match status" value="1"/>
</dbReference>
<evidence type="ECO:0000256" key="1">
    <source>
        <dbReference type="SAM" id="MobiDB-lite"/>
    </source>
</evidence>
<evidence type="ECO:0000259" key="2">
    <source>
        <dbReference type="Pfam" id="PF00567"/>
    </source>
</evidence>
<dbReference type="InterPro" id="IPR035437">
    <property type="entry name" value="SNase_OB-fold_sf"/>
</dbReference>
<dbReference type="InterPro" id="IPR002999">
    <property type="entry name" value="Tudor"/>
</dbReference>
<gene>
    <name evidence="3" type="ORF">EB796_011108</name>
</gene>
<evidence type="ECO:0000313" key="4">
    <source>
        <dbReference type="Proteomes" id="UP000593567"/>
    </source>
</evidence>
<dbReference type="Gene3D" id="2.40.50.90">
    <property type="match status" value="1"/>
</dbReference>
<organism evidence="3 4">
    <name type="scientific">Bugula neritina</name>
    <name type="common">Brown bryozoan</name>
    <name type="synonym">Sertularia neritina</name>
    <dbReference type="NCBI Taxonomy" id="10212"/>
    <lineage>
        <taxon>Eukaryota</taxon>
        <taxon>Metazoa</taxon>
        <taxon>Spiralia</taxon>
        <taxon>Lophotrochozoa</taxon>
        <taxon>Bryozoa</taxon>
        <taxon>Gymnolaemata</taxon>
        <taxon>Cheilostomatida</taxon>
        <taxon>Flustrina</taxon>
        <taxon>Buguloidea</taxon>
        <taxon>Bugulidae</taxon>
        <taxon>Bugula</taxon>
    </lineage>
</organism>
<dbReference type="Gene3D" id="1.25.10.10">
    <property type="entry name" value="Leucine-rich Repeat Variant"/>
    <property type="match status" value="1"/>
</dbReference>
<reference evidence="3" key="1">
    <citation type="submission" date="2020-06" db="EMBL/GenBank/DDBJ databases">
        <title>Draft genome of Bugula neritina, a colonial animal packing powerful symbionts and potential medicines.</title>
        <authorList>
            <person name="Rayko M."/>
        </authorList>
    </citation>
    <scope>NUCLEOTIDE SEQUENCE [LARGE SCALE GENOMIC DNA]</scope>
    <source>
        <strain evidence="3">Kwan_BN1</strain>
    </source>
</reference>
<evidence type="ECO:0000313" key="3">
    <source>
        <dbReference type="EMBL" id="KAF6030571.1"/>
    </source>
</evidence>
<proteinExistence type="predicted"/>
<dbReference type="SUPFAM" id="SSF63748">
    <property type="entry name" value="Tudor/PWWP/MBT"/>
    <property type="match status" value="1"/>
</dbReference>
<dbReference type="InterPro" id="IPR016024">
    <property type="entry name" value="ARM-type_fold"/>
</dbReference>
<name>A0A7J7JXZ9_BUGNE</name>
<accession>A0A7J7JXZ9</accession>
<dbReference type="AlphaFoldDB" id="A0A7J7JXZ9"/>
<dbReference type="InterPro" id="IPR008978">
    <property type="entry name" value="HSP20-like_chaperone"/>
</dbReference>
<protein>
    <recommendedName>
        <fullName evidence="2">Tudor domain-containing protein</fullName>
    </recommendedName>
</protein>
<dbReference type="PANTHER" id="PTHR22948:SF29">
    <property type="entry name" value="FI02030P-RELATED"/>
    <property type="match status" value="1"/>
</dbReference>
<dbReference type="InterPro" id="IPR011989">
    <property type="entry name" value="ARM-like"/>
</dbReference>
<feature type="domain" description="Tudor" evidence="2">
    <location>
        <begin position="6"/>
        <end position="83"/>
    </location>
</feature>